<dbReference type="InterPro" id="IPR033248">
    <property type="entry name" value="Transketolase_C"/>
</dbReference>
<keyword evidence="6" id="KW-1185">Reference proteome</keyword>
<dbReference type="PANTHER" id="PTHR43257:SF2">
    <property type="entry name" value="PYRUVATE DEHYDROGENASE E1 COMPONENT SUBUNIT BETA"/>
    <property type="match status" value="1"/>
</dbReference>
<accession>A0A1L8RFQ5</accession>
<dbReference type="InterPro" id="IPR009014">
    <property type="entry name" value="Transketo_C/PFOR_II"/>
</dbReference>
<dbReference type="Gene3D" id="3.40.50.970">
    <property type="match status" value="1"/>
</dbReference>
<dbReference type="InterPro" id="IPR005475">
    <property type="entry name" value="Transketolase-like_Pyr-bd"/>
</dbReference>
<keyword evidence="3" id="KW-0786">Thiamine pyrophosphate</keyword>
<reference evidence="5 6" key="1">
    <citation type="submission" date="2014-12" db="EMBL/GenBank/DDBJ databases">
        <title>Draft genome sequences of 29 type strains of Enterococci.</title>
        <authorList>
            <person name="Zhong Z."/>
            <person name="Sun Z."/>
            <person name="Liu W."/>
            <person name="Zhang W."/>
            <person name="Zhang H."/>
        </authorList>
    </citation>
    <scope>NUCLEOTIDE SEQUENCE [LARGE SCALE GENOMIC DNA]</scope>
    <source>
        <strain evidence="5 6">DSM 17029</strain>
    </source>
</reference>
<proteinExistence type="predicted"/>
<name>A0A1L8RFQ5_9ENTE</name>
<dbReference type="AlphaFoldDB" id="A0A1L8RFQ5"/>
<organism evidence="5 6">
    <name type="scientific">Enterococcus canis</name>
    <dbReference type="NCBI Taxonomy" id="214095"/>
    <lineage>
        <taxon>Bacteria</taxon>
        <taxon>Bacillati</taxon>
        <taxon>Bacillota</taxon>
        <taxon>Bacilli</taxon>
        <taxon>Lactobacillales</taxon>
        <taxon>Enterococcaceae</taxon>
        <taxon>Enterococcus</taxon>
    </lineage>
</organism>
<evidence type="ECO:0000256" key="3">
    <source>
        <dbReference type="ARBA" id="ARBA00023052"/>
    </source>
</evidence>
<dbReference type="FunFam" id="3.40.50.970:FF:000001">
    <property type="entry name" value="Pyruvate dehydrogenase E1 beta subunit"/>
    <property type="match status" value="1"/>
</dbReference>
<dbReference type="SUPFAM" id="SSF52518">
    <property type="entry name" value="Thiamin diphosphate-binding fold (THDP-binding)"/>
    <property type="match status" value="1"/>
</dbReference>
<dbReference type="GO" id="GO:0016491">
    <property type="term" value="F:oxidoreductase activity"/>
    <property type="evidence" value="ECO:0007669"/>
    <property type="project" value="UniProtKB-KW"/>
</dbReference>
<comment type="cofactor">
    <cofactor evidence="1">
        <name>thiamine diphosphate</name>
        <dbReference type="ChEBI" id="CHEBI:58937"/>
    </cofactor>
</comment>
<sequence>MNTMTEMTYLEAINRGIAEEMARDEKVVIFGEDVGGDKGGVFGVTKGLAAEFGDKRVFNTPLTEGEIGGLAVGLGIVGYRAIGEFQFADYILPAVNQIISEASRMRYRTNGDWIAPIVYRTPYGGGVRGGFYHSQSTEKILVGQPGLRVVTPSNPYDAKGMIKAAIRSDDPVLFYEHKRLYRLLKADVPEDDYVVPLDKANVVREGDDITVIGYGMVLHHALKAAETLSKEGIEAEVVDVRSLYPLDKETLVAAAKKTGKVLLVSEDNKEGAVISDIAAIIAEDALFDLDAPIQRLAGPDTPSMPYALNLEREFLVNEDKVLAAMRQLAEF</sequence>
<evidence type="ECO:0000259" key="4">
    <source>
        <dbReference type="SMART" id="SM00861"/>
    </source>
</evidence>
<dbReference type="EMBL" id="JXKH01000004">
    <property type="protein sequence ID" value="OJG18567.1"/>
    <property type="molecule type" value="Genomic_DNA"/>
</dbReference>
<dbReference type="Proteomes" id="UP000181884">
    <property type="component" value="Unassembled WGS sequence"/>
</dbReference>
<dbReference type="SMART" id="SM00861">
    <property type="entry name" value="Transket_pyr"/>
    <property type="match status" value="1"/>
</dbReference>
<keyword evidence="2" id="KW-0560">Oxidoreductase</keyword>
<dbReference type="PANTHER" id="PTHR43257">
    <property type="entry name" value="PYRUVATE DEHYDROGENASE E1 COMPONENT BETA SUBUNIT"/>
    <property type="match status" value="1"/>
</dbReference>
<evidence type="ECO:0000313" key="6">
    <source>
        <dbReference type="Proteomes" id="UP000181884"/>
    </source>
</evidence>
<comment type="caution">
    <text evidence="5">The sequence shown here is derived from an EMBL/GenBank/DDBJ whole genome shotgun (WGS) entry which is preliminary data.</text>
</comment>
<dbReference type="Pfam" id="PF02779">
    <property type="entry name" value="Transket_pyr"/>
    <property type="match status" value="1"/>
</dbReference>
<dbReference type="InterPro" id="IPR029061">
    <property type="entry name" value="THDP-binding"/>
</dbReference>
<evidence type="ECO:0000313" key="5">
    <source>
        <dbReference type="EMBL" id="OJG18567.1"/>
    </source>
</evidence>
<gene>
    <name evidence="5" type="ORF">RU97_GL001964</name>
</gene>
<dbReference type="CDD" id="cd07036">
    <property type="entry name" value="TPP_PYR_E1-PDHc-beta_like"/>
    <property type="match status" value="1"/>
</dbReference>
<dbReference type="FunFam" id="3.40.50.920:FF:000001">
    <property type="entry name" value="Pyruvate dehydrogenase E1 beta subunit"/>
    <property type="match status" value="1"/>
</dbReference>
<dbReference type="SUPFAM" id="SSF52922">
    <property type="entry name" value="TK C-terminal domain-like"/>
    <property type="match status" value="1"/>
</dbReference>
<dbReference type="Pfam" id="PF02780">
    <property type="entry name" value="Transketolase_C"/>
    <property type="match status" value="1"/>
</dbReference>
<dbReference type="Gene3D" id="3.40.50.920">
    <property type="match status" value="1"/>
</dbReference>
<protein>
    <submittedName>
        <fullName evidence="5">2-oxoisovalerate dehydrogenase subunit beta</fullName>
    </submittedName>
</protein>
<dbReference type="STRING" id="214095.RU97_GL001964"/>
<feature type="domain" description="Transketolase-like pyrimidine-binding" evidence="4">
    <location>
        <begin position="7"/>
        <end position="183"/>
    </location>
</feature>
<evidence type="ECO:0000256" key="2">
    <source>
        <dbReference type="ARBA" id="ARBA00023002"/>
    </source>
</evidence>
<evidence type="ECO:0000256" key="1">
    <source>
        <dbReference type="ARBA" id="ARBA00001964"/>
    </source>
</evidence>